<dbReference type="PANTHER" id="PTHR11659">
    <property type="entry name" value="GLUTAMYL-TRNA GLN AMIDOTRANSFERASE SUBUNIT B MITOCHONDRIAL AND PROKARYOTIC PET112-RELATED"/>
    <property type="match status" value="1"/>
</dbReference>
<name>A0A7Z1SAH3_STAAU</name>
<comment type="catalytic activity">
    <reaction evidence="6">
        <text>L-aspartyl-tRNA(Asn) + L-glutamine + ATP + H2O = L-asparaginyl-tRNA(Asn) + L-glutamate + ADP + phosphate + 2 H(+)</text>
        <dbReference type="Rhea" id="RHEA:14513"/>
        <dbReference type="Rhea" id="RHEA-COMP:9674"/>
        <dbReference type="Rhea" id="RHEA-COMP:9677"/>
        <dbReference type="ChEBI" id="CHEBI:15377"/>
        <dbReference type="ChEBI" id="CHEBI:15378"/>
        <dbReference type="ChEBI" id="CHEBI:29985"/>
        <dbReference type="ChEBI" id="CHEBI:30616"/>
        <dbReference type="ChEBI" id="CHEBI:43474"/>
        <dbReference type="ChEBI" id="CHEBI:58359"/>
        <dbReference type="ChEBI" id="CHEBI:78515"/>
        <dbReference type="ChEBI" id="CHEBI:78516"/>
        <dbReference type="ChEBI" id="CHEBI:456216"/>
    </reaction>
</comment>
<evidence type="ECO:0000256" key="5">
    <source>
        <dbReference type="ARBA" id="ARBA00022917"/>
    </source>
</evidence>
<organism evidence="9 10">
    <name type="scientific">Staphylococcus aureus</name>
    <dbReference type="NCBI Taxonomy" id="1280"/>
    <lineage>
        <taxon>Bacteria</taxon>
        <taxon>Bacillati</taxon>
        <taxon>Bacillota</taxon>
        <taxon>Bacilli</taxon>
        <taxon>Bacillales</taxon>
        <taxon>Staphylococcaceae</taxon>
        <taxon>Staphylococcus</taxon>
    </lineage>
</organism>
<dbReference type="GO" id="GO:0005524">
    <property type="term" value="F:ATP binding"/>
    <property type="evidence" value="ECO:0007669"/>
    <property type="project" value="UniProtKB-KW"/>
</dbReference>
<feature type="domain" description="Asn/Gln amidotransferase" evidence="8">
    <location>
        <begin position="10"/>
        <end position="157"/>
    </location>
</feature>
<accession>A0A7Z1SAH3</accession>
<evidence type="ECO:0000313" key="9">
    <source>
        <dbReference type="EMBL" id="PPJ76132.1"/>
    </source>
</evidence>
<keyword evidence="4" id="KW-0067">ATP-binding</keyword>
<dbReference type="GO" id="GO:0016740">
    <property type="term" value="F:transferase activity"/>
    <property type="evidence" value="ECO:0007669"/>
    <property type="project" value="UniProtKB-KW"/>
</dbReference>
<comment type="caution">
    <text evidence="9">The sequence shown here is derived from an EMBL/GenBank/DDBJ whole genome shotgun (WGS) entry which is preliminary data.</text>
</comment>
<reference evidence="9 10" key="1">
    <citation type="submission" date="2017-11" db="EMBL/GenBank/DDBJ databases">
        <authorList>
            <person name="Founou R.C."/>
            <person name="Founou L."/>
            <person name="Allam M."/>
            <person name="Ismail A."/>
            <person name="Essack S.Y."/>
        </authorList>
    </citation>
    <scope>NUCLEOTIDE SEQUENCE [LARGE SCALE GENOMIC DNA]</scope>
    <source>
        <strain evidence="9 10">G703N2B1</strain>
    </source>
</reference>
<dbReference type="AlphaFoldDB" id="A0A7Z1SAH3"/>
<keyword evidence="5" id="KW-0648">Protein biosynthesis</keyword>
<evidence type="ECO:0000256" key="6">
    <source>
        <dbReference type="ARBA" id="ARBA00047380"/>
    </source>
</evidence>
<dbReference type="Proteomes" id="UP000238775">
    <property type="component" value="Unassembled WGS sequence"/>
</dbReference>
<dbReference type="InterPro" id="IPR023168">
    <property type="entry name" value="GatB_Yqey_C_2"/>
</dbReference>
<dbReference type="Pfam" id="PF02637">
    <property type="entry name" value="GatB_Yqey"/>
    <property type="match status" value="1"/>
</dbReference>
<dbReference type="GO" id="GO:0050567">
    <property type="term" value="F:glutaminyl-tRNA synthase (glutamine-hydrolyzing) activity"/>
    <property type="evidence" value="ECO:0007669"/>
    <property type="project" value="TreeGrafter"/>
</dbReference>
<keyword evidence="3" id="KW-0547">Nucleotide-binding</keyword>
<evidence type="ECO:0000313" key="10">
    <source>
        <dbReference type="Proteomes" id="UP000238775"/>
    </source>
</evidence>
<evidence type="ECO:0000256" key="1">
    <source>
        <dbReference type="ARBA" id="ARBA00011123"/>
    </source>
</evidence>
<dbReference type="InterPro" id="IPR018027">
    <property type="entry name" value="Asn/Gln_amidotransferase"/>
</dbReference>
<evidence type="ECO:0000256" key="7">
    <source>
        <dbReference type="ARBA" id="ARBA00047913"/>
    </source>
</evidence>
<sequence>VLTLTKEMSDFFEGAIDHGADVKLTSNWLMGGVNEYLNKNQVELKDTQLTPENLAGMIKLIEDGTMSSKIAKKVFPELAEHGGDAKQIMEDKGLVQISDEATLLKFVTDALDNNPQSIEDYKNGKGKAMGFLVGQIMKASKGQANPQKVNSLLKQELDNR</sequence>
<keyword evidence="2" id="KW-0436">Ligase</keyword>
<dbReference type="PANTHER" id="PTHR11659:SF0">
    <property type="entry name" value="GLUTAMYL-TRNA(GLN) AMIDOTRANSFERASE SUBUNIT B, MITOCHONDRIAL"/>
    <property type="match status" value="1"/>
</dbReference>
<evidence type="ECO:0000256" key="4">
    <source>
        <dbReference type="ARBA" id="ARBA00022840"/>
    </source>
</evidence>
<comment type="subunit">
    <text evidence="1">Heterotrimer of A, B and C subunits.</text>
</comment>
<dbReference type="EMBL" id="PGWZ01000298">
    <property type="protein sequence ID" value="PPJ76132.1"/>
    <property type="molecule type" value="Genomic_DNA"/>
</dbReference>
<evidence type="ECO:0000256" key="2">
    <source>
        <dbReference type="ARBA" id="ARBA00022598"/>
    </source>
</evidence>
<comment type="catalytic activity">
    <reaction evidence="7">
        <text>L-glutamyl-tRNA(Gln) + L-glutamine + ATP + H2O = L-glutaminyl-tRNA(Gln) + L-glutamate + ADP + phosphate + H(+)</text>
        <dbReference type="Rhea" id="RHEA:17521"/>
        <dbReference type="Rhea" id="RHEA-COMP:9681"/>
        <dbReference type="Rhea" id="RHEA-COMP:9684"/>
        <dbReference type="ChEBI" id="CHEBI:15377"/>
        <dbReference type="ChEBI" id="CHEBI:15378"/>
        <dbReference type="ChEBI" id="CHEBI:29985"/>
        <dbReference type="ChEBI" id="CHEBI:30616"/>
        <dbReference type="ChEBI" id="CHEBI:43474"/>
        <dbReference type="ChEBI" id="CHEBI:58359"/>
        <dbReference type="ChEBI" id="CHEBI:78520"/>
        <dbReference type="ChEBI" id="CHEBI:78521"/>
        <dbReference type="ChEBI" id="CHEBI:456216"/>
    </reaction>
</comment>
<keyword evidence="9" id="KW-0808">Transferase</keyword>
<evidence type="ECO:0000256" key="3">
    <source>
        <dbReference type="ARBA" id="ARBA00022741"/>
    </source>
</evidence>
<gene>
    <name evidence="9" type="ORF">CV021_02915</name>
</gene>
<proteinExistence type="predicted"/>
<dbReference type="Gene3D" id="1.10.10.410">
    <property type="match status" value="1"/>
</dbReference>
<dbReference type="InterPro" id="IPR017959">
    <property type="entry name" value="Asn/Gln-tRNA_amidoTrfase_suB/E"/>
</dbReference>
<dbReference type="GO" id="GO:0006412">
    <property type="term" value="P:translation"/>
    <property type="evidence" value="ECO:0007669"/>
    <property type="project" value="UniProtKB-KW"/>
</dbReference>
<dbReference type="GO" id="GO:0070681">
    <property type="term" value="P:glutaminyl-tRNAGln biosynthesis via transamidation"/>
    <property type="evidence" value="ECO:0007669"/>
    <property type="project" value="TreeGrafter"/>
</dbReference>
<feature type="non-terminal residue" evidence="9">
    <location>
        <position position="1"/>
    </location>
</feature>
<dbReference type="SUPFAM" id="SSF89095">
    <property type="entry name" value="GatB/YqeY motif"/>
    <property type="match status" value="1"/>
</dbReference>
<dbReference type="InterPro" id="IPR003789">
    <property type="entry name" value="Asn/Gln_tRNA_amidoTrase-B-like"/>
</dbReference>
<protein>
    <submittedName>
        <fullName evidence="9">Asp-tRNA(Asn)/Glu-tRNA(Gln) amidotransferase GatCAB subunit B</fullName>
    </submittedName>
</protein>
<dbReference type="SMART" id="SM00845">
    <property type="entry name" value="GatB_Yqey"/>
    <property type="match status" value="1"/>
</dbReference>
<dbReference type="FunFam" id="1.10.10.410:FF:000001">
    <property type="entry name" value="Aspartyl/glutamyl-tRNA(Asn/Gln) amidotransferase subunit B"/>
    <property type="match status" value="1"/>
</dbReference>
<evidence type="ECO:0000259" key="8">
    <source>
        <dbReference type="SMART" id="SM00845"/>
    </source>
</evidence>